<dbReference type="Proteomes" id="UP001601059">
    <property type="component" value="Unassembled WGS sequence"/>
</dbReference>
<organism evidence="2 3">
    <name type="scientific">Cytobacillus spartinae</name>
    <dbReference type="NCBI Taxonomy" id="3299023"/>
    <lineage>
        <taxon>Bacteria</taxon>
        <taxon>Bacillati</taxon>
        <taxon>Bacillota</taxon>
        <taxon>Bacilli</taxon>
        <taxon>Bacillales</taxon>
        <taxon>Bacillaceae</taxon>
        <taxon>Cytobacillus</taxon>
    </lineage>
</organism>
<accession>A0ABW6KEQ1</accession>
<evidence type="ECO:0000313" key="3">
    <source>
        <dbReference type="Proteomes" id="UP001601059"/>
    </source>
</evidence>
<comment type="caution">
    <text evidence="2">The sequence shown here is derived from an EMBL/GenBank/DDBJ whole genome shotgun (WGS) entry which is preliminary data.</text>
</comment>
<keyword evidence="1" id="KW-1133">Transmembrane helix</keyword>
<feature type="transmembrane region" description="Helical" evidence="1">
    <location>
        <begin position="44"/>
        <end position="66"/>
    </location>
</feature>
<feature type="transmembrane region" description="Helical" evidence="1">
    <location>
        <begin position="78"/>
        <end position="98"/>
    </location>
</feature>
<protein>
    <submittedName>
        <fullName evidence="2">Uncharacterized protein</fullName>
    </submittedName>
</protein>
<sequence>MFKKIIKLMIGFFCGYFYIKWMPISFPFTLSDLIVEYVLNPIEFFAATMVFFIGFIVNAELIRGGVEQTVLLIHKKKIQLVEFLTASFVLLSFIILFYTAIWQTLAFFSFSLIYGIISVDFKKLKFVEATEK</sequence>
<keyword evidence="1" id="KW-0812">Transmembrane</keyword>
<reference evidence="2 3" key="1">
    <citation type="submission" date="2024-08" db="EMBL/GenBank/DDBJ databases">
        <title>Two novel Cytobacillus novel species.</title>
        <authorList>
            <person name="Liu G."/>
        </authorList>
    </citation>
    <scope>NUCLEOTIDE SEQUENCE [LARGE SCALE GENOMIC DNA]</scope>
    <source>
        <strain evidence="2 3">FJAT-54145</strain>
    </source>
</reference>
<dbReference type="RefSeq" id="WP_389362603.1">
    <property type="nucleotide sequence ID" value="NZ_JBIACK010000010.1"/>
</dbReference>
<proteinExistence type="predicted"/>
<evidence type="ECO:0000256" key="1">
    <source>
        <dbReference type="SAM" id="Phobius"/>
    </source>
</evidence>
<evidence type="ECO:0000313" key="2">
    <source>
        <dbReference type="EMBL" id="MFE8702646.1"/>
    </source>
</evidence>
<feature type="transmembrane region" description="Helical" evidence="1">
    <location>
        <begin position="5"/>
        <end position="24"/>
    </location>
</feature>
<keyword evidence="1" id="KW-0472">Membrane</keyword>
<dbReference type="EMBL" id="JBIACK010000010">
    <property type="protein sequence ID" value="MFE8702646.1"/>
    <property type="molecule type" value="Genomic_DNA"/>
</dbReference>
<name>A0ABW6KEQ1_9BACI</name>
<gene>
    <name evidence="2" type="ORF">ACFYKX_18765</name>
</gene>
<keyword evidence="3" id="KW-1185">Reference proteome</keyword>